<dbReference type="EMBL" id="DRWN01000018">
    <property type="protein sequence ID" value="HHK67885.1"/>
    <property type="molecule type" value="Genomic_DNA"/>
</dbReference>
<keyword evidence="2" id="KW-0812">Transmembrane</keyword>
<dbReference type="CDD" id="cd06345">
    <property type="entry name" value="PBP1_ABC_ligand_binding-like"/>
    <property type="match status" value="1"/>
</dbReference>
<feature type="transmembrane region" description="Helical" evidence="2">
    <location>
        <begin position="14"/>
        <end position="36"/>
    </location>
</feature>
<dbReference type="SUPFAM" id="SSF53822">
    <property type="entry name" value="Periplasmic binding protein-like I"/>
    <property type="match status" value="1"/>
</dbReference>
<dbReference type="Gene3D" id="3.40.50.2300">
    <property type="match status" value="2"/>
</dbReference>
<reference evidence="4" key="1">
    <citation type="journal article" date="2020" name="mSystems">
        <title>Genome- and Community-Level Interaction Insights into Carbon Utilization and Element Cycling Functions of Hydrothermarchaeota in Hydrothermal Sediment.</title>
        <authorList>
            <person name="Zhou Z."/>
            <person name="Liu Y."/>
            <person name="Xu W."/>
            <person name="Pan J."/>
            <person name="Luo Z.H."/>
            <person name="Li M."/>
        </authorList>
    </citation>
    <scope>NUCLEOTIDE SEQUENCE [LARGE SCALE GENOMIC DNA]</scope>
    <source>
        <strain evidence="4">SpSt-1056</strain>
    </source>
</reference>
<dbReference type="InterPro" id="IPR028081">
    <property type="entry name" value="Leu-bd"/>
</dbReference>
<evidence type="ECO:0000313" key="4">
    <source>
        <dbReference type="EMBL" id="HHK67885.1"/>
    </source>
</evidence>
<dbReference type="PANTHER" id="PTHR30483">
    <property type="entry name" value="LEUCINE-SPECIFIC-BINDING PROTEIN"/>
    <property type="match status" value="1"/>
</dbReference>
<comment type="caution">
    <text evidence="4">The sequence shown here is derived from an EMBL/GenBank/DDBJ whole genome shotgun (WGS) entry which is preliminary data.</text>
</comment>
<accession>A0A7C5L6P7</accession>
<keyword evidence="2" id="KW-1133">Transmembrane helix</keyword>
<dbReference type="InterPro" id="IPR051010">
    <property type="entry name" value="BCAA_transport"/>
</dbReference>
<keyword evidence="2" id="KW-0472">Membrane</keyword>
<feature type="domain" description="Leucine-binding protein" evidence="3">
    <location>
        <begin position="88"/>
        <end position="417"/>
    </location>
</feature>
<sequence length="486" mass="53321">MTGKEKTNVDRRSFIKYAATAGIAAVVAGAAGYFSAPTRTETITRTIPAGEVTRTVTVGGQTVTQTQTVTVITTPTRPPPKPPAGKTEVRIGVLAPLADRQGKVQENAARLAIEEINAKGGILGLPVKLVVADDKLSADTAVSEFRRLVTAEKVDVMIGGYSSGVMTATMEPMAELKTIFLADASSPAHARKVGANYDKYKYWFRITQNNGITFALDGIEQIDYLAANGVKIDKLYVIRDEHIWVDEWEPLFTDLLKRKNIQVVKSVKIPRGYTEYEPLLIEANRLGAQAVFNMLAISGTGDVLAKQWSTLKLPLLLMGHDLAAIDLGFWQSTGGACEYEIFMADGGVVQTAPPTPMCKSFIENYTKKYGYPPEAHQGYGAYDAVYLYKKVVEEAAAAGESNPFDSDTLVKYLERYTLGNAIELTRKVAFYPKGAWGADGTRWDHDLVWGDEYVKNWVAQWQGGKQVVLAPAWLKNADLKLPPWLK</sequence>
<keyword evidence="1" id="KW-0732">Signal</keyword>
<gene>
    <name evidence="4" type="ORF">ENM11_01850</name>
</gene>
<name>A0A7C5L6P7_CALS0</name>
<evidence type="ECO:0000259" key="3">
    <source>
        <dbReference type="Pfam" id="PF13458"/>
    </source>
</evidence>
<evidence type="ECO:0000256" key="2">
    <source>
        <dbReference type="SAM" id="Phobius"/>
    </source>
</evidence>
<dbReference type="NCBIfam" id="TIGR01409">
    <property type="entry name" value="TAT_signal_seq"/>
    <property type="match status" value="1"/>
</dbReference>
<dbReference type="PANTHER" id="PTHR30483:SF6">
    <property type="entry name" value="PERIPLASMIC BINDING PROTEIN OF ABC TRANSPORTER FOR NATURAL AMINO ACIDS"/>
    <property type="match status" value="1"/>
</dbReference>
<dbReference type="PROSITE" id="PS51318">
    <property type="entry name" value="TAT"/>
    <property type="match status" value="1"/>
</dbReference>
<organism evidence="4">
    <name type="scientific">Caldiarchaeum subterraneum</name>
    <dbReference type="NCBI Taxonomy" id="311458"/>
    <lineage>
        <taxon>Archaea</taxon>
        <taxon>Nitrososphaerota</taxon>
        <taxon>Candidatus Caldarchaeales</taxon>
        <taxon>Candidatus Caldarchaeaceae</taxon>
        <taxon>Candidatus Caldarchaeum</taxon>
    </lineage>
</organism>
<protein>
    <submittedName>
        <fullName evidence="4">Twin-arginine translocation signal domain-containing protein</fullName>
    </submittedName>
</protein>
<dbReference type="InterPro" id="IPR028082">
    <property type="entry name" value="Peripla_BP_I"/>
</dbReference>
<proteinExistence type="predicted"/>
<dbReference type="AlphaFoldDB" id="A0A7C5L6P7"/>
<dbReference type="InterPro" id="IPR019546">
    <property type="entry name" value="TAT_signal_bac_arc"/>
</dbReference>
<dbReference type="Pfam" id="PF13458">
    <property type="entry name" value="Peripla_BP_6"/>
    <property type="match status" value="1"/>
</dbReference>
<evidence type="ECO:0000256" key="1">
    <source>
        <dbReference type="ARBA" id="ARBA00022729"/>
    </source>
</evidence>
<dbReference type="InterPro" id="IPR006311">
    <property type="entry name" value="TAT_signal"/>
</dbReference>